<evidence type="ECO:0000256" key="6">
    <source>
        <dbReference type="ARBA" id="ARBA00023136"/>
    </source>
</evidence>
<dbReference type="EMBL" id="BARS01021159">
    <property type="protein sequence ID" value="GAG13878.1"/>
    <property type="molecule type" value="Genomic_DNA"/>
</dbReference>
<sequence>FWLALMLMMVFGVILRILPVSGRGATLWGWSFLTIDGLRHLIIPSVALSSVLMALNARLTRASMLEVMRQEYIDTARAKGLRERVVLIKHAFRNALAPVVTNIGLQVGTIFAGAVLTETTTAWPGIGRLVVESILRRDQSVVFGVALFMATCYMISYLFVDLLYAYMDPRITYD</sequence>
<name>X0VN32_9ZZZZ</name>
<keyword evidence="6 7" id="KW-0472">Membrane</keyword>
<evidence type="ECO:0000256" key="7">
    <source>
        <dbReference type="SAM" id="Phobius"/>
    </source>
</evidence>
<evidence type="ECO:0000256" key="1">
    <source>
        <dbReference type="ARBA" id="ARBA00004651"/>
    </source>
</evidence>
<protein>
    <recommendedName>
        <fullName evidence="8">ABC transmembrane type-1 domain-containing protein</fullName>
    </recommendedName>
</protein>
<comment type="caution">
    <text evidence="9">The sequence shown here is derived from an EMBL/GenBank/DDBJ whole genome shotgun (WGS) entry which is preliminary data.</text>
</comment>
<dbReference type="AlphaFoldDB" id="X0VN32"/>
<proteinExistence type="predicted"/>
<dbReference type="SUPFAM" id="SSF161098">
    <property type="entry name" value="MetI-like"/>
    <property type="match status" value="1"/>
</dbReference>
<organism evidence="9">
    <name type="scientific">marine sediment metagenome</name>
    <dbReference type="NCBI Taxonomy" id="412755"/>
    <lineage>
        <taxon>unclassified sequences</taxon>
        <taxon>metagenomes</taxon>
        <taxon>ecological metagenomes</taxon>
    </lineage>
</organism>
<evidence type="ECO:0000256" key="5">
    <source>
        <dbReference type="ARBA" id="ARBA00022989"/>
    </source>
</evidence>
<reference evidence="9" key="1">
    <citation type="journal article" date="2014" name="Front. Microbiol.">
        <title>High frequency of phylogenetically diverse reductive dehalogenase-homologous genes in deep subseafloor sedimentary metagenomes.</title>
        <authorList>
            <person name="Kawai M."/>
            <person name="Futagami T."/>
            <person name="Toyoda A."/>
            <person name="Takaki Y."/>
            <person name="Nishi S."/>
            <person name="Hori S."/>
            <person name="Arai W."/>
            <person name="Tsubouchi T."/>
            <person name="Morono Y."/>
            <person name="Uchiyama I."/>
            <person name="Ito T."/>
            <person name="Fujiyama A."/>
            <person name="Inagaki F."/>
            <person name="Takami H."/>
        </authorList>
    </citation>
    <scope>NUCLEOTIDE SEQUENCE</scope>
    <source>
        <strain evidence="9">Expedition CK06-06</strain>
    </source>
</reference>
<gene>
    <name evidence="9" type="ORF">S01H1_34036</name>
</gene>
<keyword evidence="3" id="KW-1003">Cell membrane</keyword>
<evidence type="ECO:0000259" key="8">
    <source>
        <dbReference type="PROSITE" id="PS50928"/>
    </source>
</evidence>
<dbReference type="CDD" id="cd06261">
    <property type="entry name" value="TM_PBP2"/>
    <property type="match status" value="1"/>
</dbReference>
<feature type="non-terminal residue" evidence="9">
    <location>
        <position position="1"/>
    </location>
</feature>
<evidence type="ECO:0000313" key="9">
    <source>
        <dbReference type="EMBL" id="GAG13878.1"/>
    </source>
</evidence>
<keyword evidence="4 7" id="KW-0812">Transmembrane</keyword>
<evidence type="ECO:0000256" key="2">
    <source>
        <dbReference type="ARBA" id="ARBA00022448"/>
    </source>
</evidence>
<dbReference type="PANTHER" id="PTHR43163">
    <property type="entry name" value="DIPEPTIDE TRANSPORT SYSTEM PERMEASE PROTEIN DPPB-RELATED"/>
    <property type="match status" value="1"/>
</dbReference>
<dbReference type="PANTHER" id="PTHR43163:SF6">
    <property type="entry name" value="DIPEPTIDE TRANSPORT SYSTEM PERMEASE PROTEIN DPPB-RELATED"/>
    <property type="match status" value="1"/>
</dbReference>
<dbReference type="Pfam" id="PF00528">
    <property type="entry name" value="BPD_transp_1"/>
    <property type="match status" value="1"/>
</dbReference>
<keyword evidence="2" id="KW-0813">Transport</keyword>
<feature type="domain" description="ABC transmembrane type-1" evidence="8">
    <location>
        <begin position="1"/>
        <end position="164"/>
    </location>
</feature>
<evidence type="ECO:0000256" key="4">
    <source>
        <dbReference type="ARBA" id="ARBA00022692"/>
    </source>
</evidence>
<dbReference type="GO" id="GO:0055085">
    <property type="term" value="P:transmembrane transport"/>
    <property type="evidence" value="ECO:0007669"/>
    <property type="project" value="InterPro"/>
</dbReference>
<dbReference type="InterPro" id="IPR035906">
    <property type="entry name" value="MetI-like_sf"/>
</dbReference>
<evidence type="ECO:0000256" key="3">
    <source>
        <dbReference type="ARBA" id="ARBA00022475"/>
    </source>
</evidence>
<dbReference type="InterPro" id="IPR000515">
    <property type="entry name" value="MetI-like"/>
</dbReference>
<dbReference type="Gene3D" id="1.10.3720.10">
    <property type="entry name" value="MetI-like"/>
    <property type="match status" value="1"/>
</dbReference>
<accession>X0VN32</accession>
<feature type="transmembrane region" description="Helical" evidence="7">
    <location>
        <begin position="40"/>
        <end position="59"/>
    </location>
</feature>
<keyword evidence="5 7" id="KW-1133">Transmembrane helix</keyword>
<dbReference type="GO" id="GO:0005886">
    <property type="term" value="C:plasma membrane"/>
    <property type="evidence" value="ECO:0007669"/>
    <property type="project" value="UniProtKB-SubCell"/>
</dbReference>
<feature type="transmembrane region" description="Helical" evidence="7">
    <location>
        <begin position="141"/>
        <end position="160"/>
    </location>
</feature>
<comment type="subcellular location">
    <subcellularLocation>
        <location evidence="1">Cell membrane</location>
        <topology evidence="1">Multi-pass membrane protein</topology>
    </subcellularLocation>
</comment>
<dbReference type="PROSITE" id="PS50928">
    <property type="entry name" value="ABC_TM1"/>
    <property type="match status" value="1"/>
</dbReference>